<organism evidence="2 3">
    <name type="scientific">Candidatus Amesbacteria bacterium RIFCSPLOWO2_01_FULL_48_25</name>
    <dbReference type="NCBI Taxonomy" id="1797259"/>
    <lineage>
        <taxon>Bacteria</taxon>
        <taxon>Candidatus Amesiibacteriota</taxon>
    </lineage>
</organism>
<dbReference type="SUPFAM" id="SSF50199">
    <property type="entry name" value="Staphylococcal nuclease"/>
    <property type="match status" value="1"/>
</dbReference>
<dbReference type="EMBL" id="MEXN01000001">
    <property type="protein sequence ID" value="OGD04371.1"/>
    <property type="molecule type" value="Genomic_DNA"/>
</dbReference>
<evidence type="ECO:0000313" key="2">
    <source>
        <dbReference type="EMBL" id="OGD04371.1"/>
    </source>
</evidence>
<sequence>MKKITPKRLTADWLRKIGVKEVLIPGIIVTVAVLGVKNWRDLGPDIYKNKQAFPDSGVVRVITDGDTFELQNGVRVRMVGINAPTNDEESKNKLGDLIKNKKVWLEYDRYLDDKFGRILAWVWVGCQNPKFLPADYMHLTYNRSREGLKENPEGCKKGKLVQEEMVRTGLAGVEVYKDRGELKYEKRLLDK</sequence>
<evidence type="ECO:0000313" key="3">
    <source>
        <dbReference type="Proteomes" id="UP000177080"/>
    </source>
</evidence>
<proteinExistence type="predicted"/>
<evidence type="ECO:0000259" key="1">
    <source>
        <dbReference type="Pfam" id="PF00565"/>
    </source>
</evidence>
<dbReference type="Proteomes" id="UP000177080">
    <property type="component" value="Unassembled WGS sequence"/>
</dbReference>
<dbReference type="Pfam" id="PF00565">
    <property type="entry name" value="SNase"/>
    <property type="match status" value="1"/>
</dbReference>
<gene>
    <name evidence="2" type="ORF">A2989_05045</name>
</gene>
<dbReference type="InterPro" id="IPR016071">
    <property type="entry name" value="Staphylococal_nuclease_OB-fold"/>
</dbReference>
<dbReference type="STRING" id="1797259.A2989_05045"/>
<dbReference type="InterPro" id="IPR035437">
    <property type="entry name" value="SNase_OB-fold_sf"/>
</dbReference>
<comment type="caution">
    <text evidence="2">The sequence shown here is derived from an EMBL/GenBank/DDBJ whole genome shotgun (WGS) entry which is preliminary data.</text>
</comment>
<dbReference type="AlphaFoldDB" id="A0A1F4ZDI1"/>
<dbReference type="Gene3D" id="2.40.50.90">
    <property type="match status" value="1"/>
</dbReference>
<accession>A0A1F4ZDI1</accession>
<reference evidence="2 3" key="1">
    <citation type="journal article" date="2016" name="Nat. Commun.">
        <title>Thousands of microbial genomes shed light on interconnected biogeochemical processes in an aquifer system.</title>
        <authorList>
            <person name="Anantharaman K."/>
            <person name="Brown C.T."/>
            <person name="Hug L.A."/>
            <person name="Sharon I."/>
            <person name="Castelle C.J."/>
            <person name="Probst A.J."/>
            <person name="Thomas B.C."/>
            <person name="Singh A."/>
            <person name="Wilkins M.J."/>
            <person name="Karaoz U."/>
            <person name="Brodie E.L."/>
            <person name="Williams K.H."/>
            <person name="Hubbard S.S."/>
            <person name="Banfield J.F."/>
        </authorList>
    </citation>
    <scope>NUCLEOTIDE SEQUENCE [LARGE SCALE GENOMIC DNA]</scope>
</reference>
<feature type="domain" description="TNase-like" evidence="1">
    <location>
        <begin position="75"/>
        <end position="187"/>
    </location>
</feature>
<name>A0A1F4ZDI1_9BACT</name>
<protein>
    <recommendedName>
        <fullName evidence="1">TNase-like domain-containing protein</fullName>
    </recommendedName>
</protein>